<sequence length="262" mass="28809">MIDGVDIATVPLNILRKKICILPQEATLFSGTIRENLDPKEKKSDEEMKSVLQLVNSSYTLDDAVIDGGDNFSLGEKQLICIARALLKGSKILIMDEATANIDIQTDKVIQEMVRKNFDNVTVVTVAHRLQTIMDANKVFVFDKGRLAENGQPLSLIKTESSIFNKLVQQSGCAEELRRMAKKKTLIMSSSSSKSKSNSSSNSEEQNKTPTPKVEVNLLTSQDSNRASPIVFQKTADRENSKQKLLASPKIGDKASSESSSD</sequence>
<evidence type="ECO:0000259" key="6">
    <source>
        <dbReference type="Pfam" id="PF00005"/>
    </source>
</evidence>
<evidence type="ECO:0000313" key="8">
    <source>
        <dbReference type="Proteomes" id="UP000014680"/>
    </source>
</evidence>
<name>A0A0A1U5D5_ENTIV</name>
<dbReference type="GO" id="GO:0005524">
    <property type="term" value="F:ATP binding"/>
    <property type="evidence" value="ECO:0007669"/>
    <property type="project" value="UniProtKB-KW"/>
</dbReference>
<evidence type="ECO:0000256" key="1">
    <source>
        <dbReference type="ARBA" id="ARBA00004141"/>
    </source>
</evidence>
<comment type="similarity">
    <text evidence="2">Belongs to the ABC transporter superfamily. ABCC family. Conjugate transporter (TC 3.A.1.208) subfamily.</text>
</comment>
<accession>A0A0A1U5D5</accession>
<dbReference type="InterPro" id="IPR003439">
    <property type="entry name" value="ABC_transporter-like_ATP-bd"/>
</dbReference>
<dbReference type="RefSeq" id="XP_004253752.1">
    <property type="nucleotide sequence ID" value="XM_004253704.1"/>
</dbReference>
<comment type="subcellular location">
    <subcellularLocation>
        <location evidence="1">Membrane</location>
        <topology evidence="1">Multi-pass membrane protein</topology>
    </subcellularLocation>
</comment>
<dbReference type="KEGG" id="eiv:EIN_317800"/>
<keyword evidence="7" id="KW-0378">Hydrolase</keyword>
<protein>
    <submittedName>
        <fullName evidence="7">Multidrug resistance-associated protein, putative</fullName>
        <ecNumber evidence="7">3.6.3.44</ecNumber>
    </submittedName>
</protein>
<dbReference type="PANTHER" id="PTHR24223">
    <property type="entry name" value="ATP-BINDING CASSETTE SUB-FAMILY C"/>
    <property type="match status" value="1"/>
</dbReference>
<gene>
    <name evidence="7" type="ORF">EIN_317800</name>
</gene>
<proteinExistence type="inferred from homology"/>
<dbReference type="OrthoDB" id="6500128at2759"/>
<dbReference type="VEuPathDB" id="AmoebaDB:EIN_317800"/>
<feature type="compositionally biased region" description="Polar residues" evidence="5">
    <location>
        <begin position="218"/>
        <end position="227"/>
    </location>
</feature>
<organism evidence="7 8">
    <name type="scientific">Entamoeba invadens IP1</name>
    <dbReference type="NCBI Taxonomy" id="370355"/>
    <lineage>
        <taxon>Eukaryota</taxon>
        <taxon>Amoebozoa</taxon>
        <taxon>Evosea</taxon>
        <taxon>Archamoebae</taxon>
        <taxon>Mastigamoebida</taxon>
        <taxon>Entamoebidae</taxon>
        <taxon>Entamoeba</taxon>
    </lineage>
</organism>
<evidence type="ECO:0000313" key="7">
    <source>
        <dbReference type="EMBL" id="ELP86981.1"/>
    </source>
</evidence>
<dbReference type="GO" id="GO:0016020">
    <property type="term" value="C:membrane"/>
    <property type="evidence" value="ECO:0007669"/>
    <property type="project" value="UniProtKB-SubCell"/>
</dbReference>
<keyword evidence="4" id="KW-0067">ATP-binding</keyword>
<evidence type="ECO:0000256" key="4">
    <source>
        <dbReference type="ARBA" id="ARBA00022840"/>
    </source>
</evidence>
<dbReference type="Pfam" id="PF00005">
    <property type="entry name" value="ABC_tran"/>
    <property type="match status" value="1"/>
</dbReference>
<dbReference type="OMA" id="DTHLMEG"/>
<feature type="domain" description="ABC transporter" evidence="6">
    <location>
        <begin position="2"/>
        <end position="100"/>
    </location>
</feature>
<dbReference type="PANTHER" id="PTHR24223:SF456">
    <property type="entry name" value="MULTIDRUG RESISTANCE-ASSOCIATED PROTEIN LETHAL(2)03659"/>
    <property type="match status" value="1"/>
</dbReference>
<evidence type="ECO:0000256" key="2">
    <source>
        <dbReference type="ARBA" id="ARBA00009726"/>
    </source>
</evidence>
<dbReference type="GO" id="GO:0016887">
    <property type="term" value="F:ATP hydrolysis activity"/>
    <property type="evidence" value="ECO:0007669"/>
    <property type="project" value="InterPro"/>
</dbReference>
<keyword evidence="8" id="KW-1185">Reference proteome</keyword>
<dbReference type="GeneID" id="14885941"/>
<feature type="compositionally biased region" description="Low complexity" evidence="5">
    <location>
        <begin position="189"/>
        <end position="203"/>
    </location>
</feature>
<dbReference type="EMBL" id="KB206890">
    <property type="protein sequence ID" value="ELP86981.1"/>
    <property type="molecule type" value="Genomic_DNA"/>
</dbReference>
<evidence type="ECO:0000256" key="5">
    <source>
        <dbReference type="SAM" id="MobiDB-lite"/>
    </source>
</evidence>
<reference evidence="7 8" key="1">
    <citation type="submission" date="2012-10" db="EMBL/GenBank/DDBJ databases">
        <authorList>
            <person name="Zafar N."/>
            <person name="Inman J."/>
            <person name="Hall N."/>
            <person name="Lorenzi H."/>
            <person name="Caler E."/>
        </authorList>
    </citation>
    <scope>NUCLEOTIDE SEQUENCE [LARGE SCALE GENOMIC DNA]</scope>
    <source>
        <strain evidence="7 8">IP1</strain>
    </source>
</reference>
<feature type="region of interest" description="Disordered" evidence="5">
    <location>
        <begin position="185"/>
        <end position="262"/>
    </location>
</feature>
<dbReference type="InterPro" id="IPR050173">
    <property type="entry name" value="ABC_transporter_C-like"/>
</dbReference>
<dbReference type="GO" id="GO:0042626">
    <property type="term" value="F:ATPase-coupled transmembrane transporter activity"/>
    <property type="evidence" value="ECO:0007669"/>
    <property type="project" value="TreeGrafter"/>
</dbReference>
<evidence type="ECO:0000256" key="3">
    <source>
        <dbReference type="ARBA" id="ARBA00022741"/>
    </source>
</evidence>
<keyword evidence="3" id="KW-0547">Nucleotide-binding</keyword>
<dbReference type="InterPro" id="IPR027417">
    <property type="entry name" value="P-loop_NTPase"/>
</dbReference>
<dbReference type="Proteomes" id="UP000014680">
    <property type="component" value="Unassembled WGS sequence"/>
</dbReference>
<dbReference type="SUPFAM" id="SSF52540">
    <property type="entry name" value="P-loop containing nucleoside triphosphate hydrolases"/>
    <property type="match status" value="1"/>
</dbReference>
<dbReference type="EC" id="3.6.3.44" evidence="7"/>
<dbReference type="Gene3D" id="3.40.50.300">
    <property type="entry name" value="P-loop containing nucleotide triphosphate hydrolases"/>
    <property type="match status" value="1"/>
</dbReference>
<dbReference type="AlphaFoldDB" id="A0A0A1U5D5"/>